<sequence>MVCHLSKESGRLFVWGENHYGQLGIGSHSSANVNRNSSHITNNNNNNNNSGDVIIKPTCVKSLKLLGLKIADLAFGTDWSAILTYSNEIFFTGRNIFTKPSVVSSNFTEATVNGDLCEIIRKPFRLEEFDDCLSNNEETENFINILAGNEHFMVLTSYGRLIGWGSNKSYQLGLSNRESILKPREIPLESPVQKFTCGPESTMVLTQNGNLYLTGHLNDFVFPQFTELQKNLSSNEQIIYMHISKCSDVFIVTNAGSIYRSFESVRAKSLIFQRFYDYDSEENGPIWKILKGTSFYAVLTKANKFYTTFSESGHHLKTFREISKFKNLRLVDMTLGDRHILVHGIPRSSTMFATISSDYQQKYMAQNFAVPIIATNLTASNSLRNEEITNNGEESINETSKQAEIRKATSKPSTPANNHILTDIKENNDSNCNYEDIENIHLAKNDNYQEEYSHAHSKYSPTGSVESRKSVCSTKTLKKITSAERLLRPRTPYPDSNASSSPQSMIRKTPLRTLSYEAAMNEDCLEHTSPALVESLENIKEAAATNVVQSSAPNVNISMATPPAEDDDKLTVEISESTDPLDHAIVVNEIRFINNGIDVTAKVKKQVYLVESENETTDNENKDDTEKLEIRKQAEILVNDLENKIEERFEEGKETKKETGNVTKEIAEQVGLKSVEDKAKTDLKVEETKSSLEAMANRATSEARSGIDKVTETFNKTAEEALQSVEGMGNSAAKVTEEGFQALEQVGRNAIKATSEAKDAMGSALKKAADGTRQAVGSVTSKISTEMQDAKNTLSSLLSGKKNKVDIERPQKDFQLEDEEIVKNELQVAITENQNKSNNSQLTTNSINGHEDDERTTASANSTHPSANNPFETNPFDNEVEDASVKGKTTLRQELNTISTTVEGHSEQIIDQEDKQKSKLSQFFHDIKERSRNISCRNEKSTRIEDDQPPRYTEEDELALQPINGQRAGSSKVCTIL</sequence>
<evidence type="ECO:0000256" key="1">
    <source>
        <dbReference type="PROSITE-ProRule" id="PRU00235"/>
    </source>
</evidence>
<dbReference type="PROSITE" id="PS50012">
    <property type="entry name" value="RCC1_3"/>
    <property type="match status" value="2"/>
</dbReference>
<dbReference type="InterPro" id="IPR051553">
    <property type="entry name" value="Ran_GTPase-activating"/>
</dbReference>
<feature type="region of interest" description="Disordered" evidence="3">
    <location>
        <begin position="936"/>
        <end position="971"/>
    </location>
</feature>
<protein>
    <submittedName>
        <fullName evidence="4">Uncharacterized protein</fullName>
    </submittedName>
</protein>
<feature type="repeat" description="RCC1" evidence="1">
    <location>
        <begin position="159"/>
        <end position="208"/>
    </location>
</feature>
<dbReference type="InterPro" id="IPR000408">
    <property type="entry name" value="Reg_chr_condens"/>
</dbReference>
<dbReference type="Pfam" id="PF00415">
    <property type="entry name" value="RCC1"/>
    <property type="match status" value="2"/>
</dbReference>
<proteinExistence type="predicted"/>
<feature type="coiled-coil region" evidence="2">
    <location>
        <begin position="631"/>
        <end position="658"/>
    </location>
</feature>
<name>A0A1A9V3T5_GLOAU</name>
<keyword evidence="5" id="KW-1185">Reference proteome</keyword>
<evidence type="ECO:0000313" key="5">
    <source>
        <dbReference type="Proteomes" id="UP000078200"/>
    </source>
</evidence>
<feature type="repeat" description="RCC1" evidence="1">
    <location>
        <begin position="10"/>
        <end position="86"/>
    </location>
</feature>
<dbReference type="STRING" id="7395.A0A1A9V3T5"/>
<evidence type="ECO:0000256" key="2">
    <source>
        <dbReference type="SAM" id="Coils"/>
    </source>
</evidence>
<keyword evidence="2" id="KW-0175">Coiled coil</keyword>
<dbReference type="AlphaFoldDB" id="A0A1A9V3T5"/>
<dbReference type="VEuPathDB" id="VectorBase:GAUT024859"/>
<dbReference type="EnsemblMetazoa" id="GAUT024859-RA">
    <property type="protein sequence ID" value="GAUT024859-PA"/>
    <property type="gene ID" value="GAUT024859"/>
</dbReference>
<evidence type="ECO:0000313" key="4">
    <source>
        <dbReference type="EnsemblMetazoa" id="GAUT024859-PA"/>
    </source>
</evidence>
<feature type="region of interest" description="Disordered" evidence="3">
    <location>
        <begin position="386"/>
        <end position="421"/>
    </location>
</feature>
<feature type="compositionally biased region" description="Polar residues" evidence="3">
    <location>
        <begin position="857"/>
        <end position="876"/>
    </location>
</feature>
<dbReference type="PANTHER" id="PTHR45982:SF1">
    <property type="entry name" value="REGULATOR OF CHROMOSOME CONDENSATION"/>
    <property type="match status" value="1"/>
</dbReference>
<reference evidence="4" key="1">
    <citation type="submission" date="2020-05" db="UniProtKB">
        <authorList>
            <consortium name="EnsemblMetazoa"/>
        </authorList>
    </citation>
    <scope>IDENTIFICATION</scope>
    <source>
        <strain evidence="4">TTRI</strain>
    </source>
</reference>
<feature type="compositionally biased region" description="Polar residues" evidence="3">
    <location>
        <begin position="386"/>
        <end position="400"/>
    </location>
</feature>
<dbReference type="PANTHER" id="PTHR45982">
    <property type="entry name" value="REGULATOR OF CHROMOSOME CONDENSATION"/>
    <property type="match status" value="1"/>
</dbReference>
<dbReference type="SUPFAM" id="SSF50985">
    <property type="entry name" value="RCC1/BLIP-II"/>
    <property type="match status" value="1"/>
</dbReference>
<dbReference type="InterPro" id="IPR009091">
    <property type="entry name" value="RCC1/BLIP-II"/>
</dbReference>
<feature type="compositionally biased region" description="Polar residues" evidence="3">
    <location>
        <begin position="832"/>
        <end position="848"/>
    </location>
</feature>
<dbReference type="PRINTS" id="PR00633">
    <property type="entry name" value="RCCNDNSATION"/>
</dbReference>
<feature type="compositionally biased region" description="Basic and acidic residues" evidence="3">
    <location>
        <begin position="936"/>
        <end position="953"/>
    </location>
</feature>
<feature type="region of interest" description="Disordered" evidence="3">
    <location>
        <begin position="832"/>
        <end position="878"/>
    </location>
</feature>
<organism evidence="4 5">
    <name type="scientific">Glossina austeni</name>
    <name type="common">Savannah tsetse fly</name>
    <dbReference type="NCBI Taxonomy" id="7395"/>
    <lineage>
        <taxon>Eukaryota</taxon>
        <taxon>Metazoa</taxon>
        <taxon>Ecdysozoa</taxon>
        <taxon>Arthropoda</taxon>
        <taxon>Hexapoda</taxon>
        <taxon>Insecta</taxon>
        <taxon>Pterygota</taxon>
        <taxon>Neoptera</taxon>
        <taxon>Endopterygota</taxon>
        <taxon>Diptera</taxon>
        <taxon>Brachycera</taxon>
        <taxon>Muscomorpha</taxon>
        <taxon>Hippoboscoidea</taxon>
        <taxon>Glossinidae</taxon>
        <taxon>Glossina</taxon>
    </lineage>
</organism>
<feature type="compositionally biased region" description="Polar residues" evidence="3">
    <location>
        <begin position="410"/>
        <end position="420"/>
    </location>
</feature>
<dbReference type="Proteomes" id="UP000078200">
    <property type="component" value="Unassembled WGS sequence"/>
</dbReference>
<dbReference type="Gene3D" id="2.130.10.30">
    <property type="entry name" value="Regulator of chromosome condensation 1/beta-lactamase-inhibitor protein II"/>
    <property type="match status" value="1"/>
</dbReference>
<accession>A0A1A9V3T5</accession>
<evidence type="ECO:0000256" key="3">
    <source>
        <dbReference type="SAM" id="MobiDB-lite"/>
    </source>
</evidence>